<keyword evidence="3" id="KW-0472">Membrane</keyword>
<sequence>MDPNGNITVVFDILQWTTNPDGYLARVTIKNHYQYRHVDKPGWSLGWTWANREVIWSMRGAFATDMGNCSEFKSQIPHSCKKDPVIADLMLDQASPDNMTDGCCRGGTLYPSAIDPSKSFSTFEVQVGRLDGSNSARAPVNLTLMAPGPGYSCGPLLDSDPTISSDIGGRRHVPVFRTWKTACTYSSFLTNKTPMCCVSLSTFYNHAITPCSNCSCGCRNADKSTDLCIRGGDLSSTSDIVKCTDHMCPIRVHWHIKNNYEDHWRVKLTVSNYNIKRNYSDWNVLVQHPGLKNLAKTFSFNTTLLPAVGLGDEVALFWGLKYYNEELLNFDSDKDQIGSVSTEMLLKKDFDSFTLRSGWALPRRIYFNGESCQMPPPDDFPMLPNGSSKQKSCHFLVLSLIILAFKMLL</sequence>
<dbReference type="KEGG" id="mnt:21386773"/>
<dbReference type="GO" id="GO:0052324">
    <property type="term" value="P:plant-type cell wall cellulose biosynthetic process"/>
    <property type="evidence" value="ECO:0007669"/>
    <property type="project" value="TreeGrafter"/>
</dbReference>
<evidence type="ECO:0000256" key="3">
    <source>
        <dbReference type="ARBA" id="ARBA00022622"/>
    </source>
</evidence>
<evidence type="ECO:0000256" key="4">
    <source>
        <dbReference type="ARBA" id="ARBA00022729"/>
    </source>
</evidence>
<evidence type="ECO:0000256" key="5">
    <source>
        <dbReference type="ARBA" id="ARBA00023180"/>
    </source>
</evidence>
<dbReference type="PANTHER" id="PTHR31673">
    <property type="entry name" value="PROTEIN COBRA"/>
    <property type="match status" value="1"/>
</dbReference>
<evidence type="ECO:0000256" key="2">
    <source>
        <dbReference type="ARBA" id="ARBA00005507"/>
    </source>
</evidence>
<dbReference type="OrthoDB" id="1554693at2759"/>
<gene>
    <name evidence="9" type="ORF">L484_003230</name>
</gene>
<keyword evidence="10" id="KW-1185">Reference proteome</keyword>
<protein>
    <recommendedName>
        <fullName evidence="7">COBRA-like protein</fullName>
    </recommendedName>
</protein>
<evidence type="ECO:0000256" key="6">
    <source>
        <dbReference type="ARBA" id="ARBA00023288"/>
    </source>
</evidence>
<dbReference type="Pfam" id="PF04833">
    <property type="entry name" value="COBRA"/>
    <property type="match status" value="1"/>
</dbReference>
<dbReference type="PANTHER" id="PTHR31673:SF41">
    <property type="entry name" value="COBRA-LIKE PROTEIN"/>
    <property type="match status" value="1"/>
</dbReference>
<dbReference type="STRING" id="981085.W9QNI5"/>
<keyword evidence="4" id="KW-0732">Signal</keyword>
<evidence type="ECO:0000259" key="8">
    <source>
        <dbReference type="Pfam" id="PF25079"/>
    </source>
</evidence>
<accession>W9QNI5</accession>
<reference evidence="10" key="1">
    <citation type="submission" date="2013-01" db="EMBL/GenBank/DDBJ databases">
        <title>Draft Genome Sequence of a Mulberry Tree, Morus notabilis C.K. Schneid.</title>
        <authorList>
            <person name="He N."/>
            <person name="Zhao S."/>
        </authorList>
    </citation>
    <scope>NUCLEOTIDE SEQUENCE</scope>
</reference>
<organism evidence="9 10">
    <name type="scientific">Morus notabilis</name>
    <dbReference type="NCBI Taxonomy" id="981085"/>
    <lineage>
        <taxon>Eukaryota</taxon>
        <taxon>Viridiplantae</taxon>
        <taxon>Streptophyta</taxon>
        <taxon>Embryophyta</taxon>
        <taxon>Tracheophyta</taxon>
        <taxon>Spermatophyta</taxon>
        <taxon>Magnoliopsida</taxon>
        <taxon>eudicotyledons</taxon>
        <taxon>Gunneridae</taxon>
        <taxon>Pentapetalae</taxon>
        <taxon>rosids</taxon>
        <taxon>fabids</taxon>
        <taxon>Rosales</taxon>
        <taxon>Moraceae</taxon>
        <taxon>Moreae</taxon>
        <taxon>Morus</taxon>
    </lineage>
</organism>
<dbReference type="Pfam" id="PF25079">
    <property type="entry name" value="COB_C"/>
    <property type="match status" value="2"/>
</dbReference>
<dbReference type="GO" id="GO:0005886">
    <property type="term" value="C:plasma membrane"/>
    <property type="evidence" value="ECO:0007669"/>
    <property type="project" value="UniProtKB-SubCell"/>
</dbReference>
<dbReference type="PIRSF" id="PIRSF038122">
    <property type="entry name" value="COBRA"/>
    <property type="match status" value="1"/>
</dbReference>
<dbReference type="GO" id="GO:0098552">
    <property type="term" value="C:side of membrane"/>
    <property type="evidence" value="ECO:0007669"/>
    <property type="project" value="UniProtKB-KW"/>
</dbReference>
<keyword evidence="3" id="KW-0336">GPI-anchor</keyword>
<evidence type="ECO:0000256" key="1">
    <source>
        <dbReference type="ARBA" id="ARBA00004609"/>
    </source>
</evidence>
<evidence type="ECO:0000313" key="10">
    <source>
        <dbReference type="Proteomes" id="UP000030645"/>
    </source>
</evidence>
<proteinExistence type="inferred from homology"/>
<dbReference type="eggNOG" id="ENOG502QWSM">
    <property type="taxonomic scope" value="Eukaryota"/>
</dbReference>
<comment type="similarity">
    <text evidence="2 7">Belongs to the COBRA family.</text>
</comment>
<comment type="subcellular location">
    <subcellularLocation>
        <location evidence="1">Cell membrane</location>
        <topology evidence="1">Lipid-anchor</topology>
        <topology evidence="1">GPI-anchor</topology>
    </subcellularLocation>
</comment>
<feature type="domain" description="COBRA C-terminal" evidence="8">
    <location>
        <begin position="238"/>
        <end position="381"/>
    </location>
</feature>
<dbReference type="EMBL" id="KE343597">
    <property type="protein sequence ID" value="EXB36845.1"/>
    <property type="molecule type" value="Genomic_DNA"/>
</dbReference>
<keyword evidence="6" id="KW-0449">Lipoprotein</keyword>
<dbReference type="AlphaFoldDB" id="W9QNI5"/>
<feature type="domain" description="COBRA C-terminal" evidence="8">
    <location>
        <begin position="196"/>
        <end position="222"/>
    </location>
</feature>
<dbReference type="GO" id="GO:0010215">
    <property type="term" value="P:cellulose microfibril organization"/>
    <property type="evidence" value="ECO:0007669"/>
    <property type="project" value="InterPro"/>
</dbReference>
<evidence type="ECO:0000256" key="7">
    <source>
        <dbReference type="PIRNR" id="PIRNR038122"/>
    </source>
</evidence>
<name>W9QNI5_9ROSA</name>
<dbReference type="Proteomes" id="UP000030645">
    <property type="component" value="Unassembled WGS sequence"/>
</dbReference>
<keyword evidence="5" id="KW-0325">Glycoprotein</keyword>
<evidence type="ECO:0000313" key="9">
    <source>
        <dbReference type="EMBL" id="EXB36845.1"/>
    </source>
</evidence>
<dbReference type="InterPro" id="IPR006918">
    <property type="entry name" value="COBRA_pln"/>
</dbReference>
<dbReference type="InterPro" id="IPR056900">
    <property type="entry name" value="COB_C"/>
</dbReference>